<dbReference type="PANTHER" id="PTHR36509:SF3">
    <property type="entry name" value="SIGNAL PEPTIDE PROTEIN"/>
    <property type="match status" value="1"/>
</dbReference>
<proteinExistence type="predicted"/>
<name>A0ABY2UFU2_9GAMM</name>
<evidence type="ECO:0000259" key="2">
    <source>
        <dbReference type="Pfam" id="PF06742"/>
    </source>
</evidence>
<dbReference type="InterPro" id="IPR010679">
    <property type="entry name" value="DUF1254"/>
</dbReference>
<evidence type="ECO:0000313" key="4">
    <source>
        <dbReference type="EMBL" id="TLM74467.1"/>
    </source>
</evidence>
<comment type="caution">
    <text evidence="4">The sequence shown here is derived from an EMBL/GenBank/DDBJ whole genome shotgun (WGS) entry which is preliminary data.</text>
</comment>
<dbReference type="Gene3D" id="1.10.3360.10">
    <property type="entry name" value="VPA0735-like domain"/>
    <property type="match status" value="1"/>
</dbReference>
<evidence type="ECO:0000259" key="3">
    <source>
        <dbReference type="Pfam" id="PF06863"/>
    </source>
</evidence>
<dbReference type="Pfam" id="PF06742">
    <property type="entry name" value="DUF1214"/>
    <property type="match status" value="1"/>
</dbReference>
<accession>A0ABY2UFU2</accession>
<sequence length="539" mass="59957">MQDAIKPLAFLSVCITLNAPGLAQAQSSASVPPSIVTPDKVESRIGTLEFEDGMPSKETLDKVYENLDLTHAVRAFADNLRGVSIYMLRKGMRDIGVKDNEVIVFSELMDAKSLFLTANADTVYVMGSLDLTKGPMVLEVPPQVLGTVQDAWFRWVIDVGLPGPDRGEGGKYLIVPPDYDGPLPQGGFNVARARTNNAVWFARAFLENNNDPKPVAERIRKFTKVYPYNAGGVGTSVAEFLAGKAKLGKITQPAPTVFHEGSGKVMNTIPPNDMSFYEMLNEVVQQEPATSLDPELMGPVAAIGIVKGKPFAPDARMKKILEEAMKIANATSRTLIMNPRDRSWFYYDDANWQNMLFVTGYEFQTPIPMITKEGVKPFPDTGYRQLDARQAFFYGVTGITPAMAMRLTGIGSTYLWTMMDSDNNYFDGSKTYKVTLPKNVPAEKFWSWTLYDTMTRSMLDTPQRYPRAGSQSYPSPAAETARDGSITVYFSPEQPDGVPRGNWIQTIPGKSFFPILRLYSPLEPFFNKQWRPSEVELVE</sequence>
<dbReference type="PANTHER" id="PTHR36509">
    <property type="entry name" value="BLL3101 PROTEIN"/>
    <property type="match status" value="1"/>
</dbReference>
<dbReference type="RefSeq" id="WP_138237065.1">
    <property type="nucleotide sequence ID" value="NZ_CP185860.1"/>
</dbReference>
<dbReference type="InterPro" id="IPR010621">
    <property type="entry name" value="DUF1214"/>
</dbReference>
<dbReference type="InterPro" id="IPR037050">
    <property type="entry name" value="DUF1254_sf"/>
</dbReference>
<dbReference type="Gene3D" id="2.60.120.600">
    <property type="entry name" value="Domain of unknown function DUF1214, C-terminal domain"/>
    <property type="match status" value="1"/>
</dbReference>
<evidence type="ECO:0000313" key="5">
    <source>
        <dbReference type="Proteomes" id="UP000306791"/>
    </source>
</evidence>
<dbReference type="Proteomes" id="UP000306791">
    <property type="component" value="Unassembled WGS sequence"/>
</dbReference>
<protein>
    <submittedName>
        <fullName evidence="4">DUF1254 domain-containing protein</fullName>
    </submittedName>
</protein>
<gene>
    <name evidence="4" type="ORF">FDY93_17640</name>
</gene>
<organism evidence="4 5">
    <name type="scientific">Microbulbifer harenosus</name>
    <dbReference type="NCBI Taxonomy" id="2576840"/>
    <lineage>
        <taxon>Bacteria</taxon>
        <taxon>Pseudomonadati</taxon>
        <taxon>Pseudomonadota</taxon>
        <taxon>Gammaproteobacteria</taxon>
        <taxon>Cellvibrionales</taxon>
        <taxon>Microbulbiferaceae</taxon>
        <taxon>Microbulbifer</taxon>
    </lineage>
</organism>
<dbReference type="EMBL" id="VANI01000021">
    <property type="protein sequence ID" value="TLM74467.1"/>
    <property type="molecule type" value="Genomic_DNA"/>
</dbReference>
<evidence type="ECO:0000256" key="1">
    <source>
        <dbReference type="SAM" id="SignalP"/>
    </source>
</evidence>
<dbReference type="Gene3D" id="2.60.40.1610">
    <property type="entry name" value="Domain of unknown function DUF1254"/>
    <property type="match status" value="1"/>
</dbReference>
<feature type="signal peptide" evidence="1">
    <location>
        <begin position="1"/>
        <end position="25"/>
    </location>
</feature>
<reference evidence="4 5" key="1">
    <citation type="submission" date="2019-05" db="EMBL/GenBank/DDBJ databases">
        <title>Microbulbifer harenosus sp. nov., an alginate-degrading bacterium isolated from coastal sand.</title>
        <authorList>
            <person name="Huang H."/>
            <person name="Mo K."/>
            <person name="Bao S."/>
        </authorList>
    </citation>
    <scope>NUCLEOTIDE SEQUENCE [LARGE SCALE GENOMIC DNA]</scope>
    <source>
        <strain evidence="4 5">HB161719</strain>
    </source>
</reference>
<feature type="domain" description="DUF1214" evidence="2">
    <location>
        <begin position="412"/>
        <end position="522"/>
    </location>
</feature>
<feature type="chain" id="PRO_5045188526" evidence="1">
    <location>
        <begin position="26"/>
        <end position="539"/>
    </location>
</feature>
<dbReference type="SUPFAM" id="SSF160935">
    <property type="entry name" value="VPA0735-like"/>
    <property type="match status" value="1"/>
</dbReference>
<keyword evidence="5" id="KW-1185">Reference proteome</keyword>
<dbReference type="InterPro" id="IPR037049">
    <property type="entry name" value="DUF1214_C_sf"/>
</dbReference>
<feature type="domain" description="DUF1254" evidence="3">
    <location>
        <begin position="100"/>
        <end position="227"/>
    </location>
</feature>
<dbReference type="Pfam" id="PF06863">
    <property type="entry name" value="DUF1254"/>
    <property type="match status" value="1"/>
</dbReference>
<keyword evidence="1" id="KW-0732">Signal</keyword>